<dbReference type="AlphaFoldDB" id="A0A1D3L698"/>
<reference evidence="1 2" key="1">
    <citation type="submission" date="2016-08" db="EMBL/GenBank/DDBJ databases">
        <authorList>
            <consortium name="Pathogen Informatics"/>
        </authorList>
    </citation>
    <scope>NUCLEOTIDE SEQUENCE [LARGE SCALE GENOMIC DNA]</scope>
    <source>
        <strain evidence="1 2">SP11 RLL</strain>
    </source>
</reference>
<feature type="non-terminal residue" evidence="1">
    <location>
        <position position="200"/>
    </location>
</feature>
<name>A0A1D3L698_PLABE</name>
<protein>
    <submittedName>
        <fullName evidence="1">Uncharacterized protein</fullName>
    </submittedName>
</protein>
<dbReference type="Proteomes" id="UP000219974">
    <property type="component" value="Unassembled WGS sequence"/>
</dbReference>
<proteinExistence type="predicted"/>
<dbReference type="VEuPathDB" id="PlasmoDB:PBANKA_0501000"/>
<accession>A0A1D3L698</accession>
<evidence type="ECO:0000313" key="2">
    <source>
        <dbReference type="Proteomes" id="UP000219974"/>
    </source>
</evidence>
<evidence type="ECO:0000313" key="1">
    <source>
        <dbReference type="EMBL" id="SCL81784.1"/>
    </source>
</evidence>
<dbReference type="EMBL" id="FMIH01000057">
    <property type="protein sequence ID" value="SCL81784.1"/>
    <property type="molecule type" value="Genomic_DNA"/>
</dbReference>
<sequence length="200" mass="23260">MKKIIYITTTYTALFASLGVIYGKKIGTEKKNHDAQLNNFYLYNNLKGINFNNSNSSNEEQYNNKSSVINDKFIQPHSITYFEKQKDTANDKVILYNDYTNKNDLDTFKSFNNDNEKTNIKATLVKNSFIQNPNPTTFDASVYNTIDIMYTASGTNENLKNFYVKLYFYQELRTFLNNIYSNSKKAINIRRSTPLKIDND</sequence>
<gene>
    <name evidence="1" type="ORF">PBSP11RLL_000493600</name>
</gene>
<organism evidence="1 2">
    <name type="scientific">Plasmodium berghei</name>
    <dbReference type="NCBI Taxonomy" id="5821"/>
    <lineage>
        <taxon>Eukaryota</taxon>
        <taxon>Sar</taxon>
        <taxon>Alveolata</taxon>
        <taxon>Apicomplexa</taxon>
        <taxon>Aconoidasida</taxon>
        <taxon>Haemosporida</taxon>
        <taxon>Plasmodiidae</taxon>
        <taxon>Plasmodium</taxon>
        <taxon>Plasmodium (Vinckeia)</taxon>
    </lineage>
</organism>